<keyword evidence="1" id="KW-0732">Signal</keyword>
<accession>A0A1W6TZE4</accession>
<name>A0A1W6TZE4_VIBAL</name>
<evidence type="ECO:0000256" key="1">
    <source>
        <dbReference type="SAM" id="SignalP"/>
    </source>
</evidence>
<evidence type="ECO:0000313" key="2">
    <source>
        <dbReference type="EMBL" id="ARP21243.1"/>
    </source>
</evidence>
<reference evidence="2" key="1">
    <citation type="submission" date="2016-10" db="EMBL/GenBank/DDBJ databases">
        <title>The High Quality Genome of Vibrio alginolyticus K01M1.</title>
        <authorList>
            <person name="Wendling C."/>
            <person name="Chibani C.M."/>
            <person name="Hertel R."/>
            <person name="Sproer C."/>
            <person name="Bunk B."/>
            <person name="Overmann J."/>
            <person name="Roth O."/>
            <person name="Liesegang H."/>
        </authorList>
    </citation>
    <scope>NUCLEOTIDE SEQUENCE</scope>
    <source>
        <strain evidence="2">K05K4</strain>
    </source>
</reference>
<dbReference type="RefSeq" id="WP_025767950.1">
    <property type="nucleotide sequence ID" value="NZ_AP023188.1"/>
</dbReference>
<organism evidence="2">
    <name type="scientific">Vibrio alginolyticus</name>
    <dbReference type="NCBI Taxonomy" id="663"/>
    <lineage>
        <taxon>Bacteria</taxon>
        <taxon>Pseudomonadati</taxon>
        <taxon>Pseudomonadota</taxon>
        <taxon>Gammaproteobacteria</taxon>
        <taxon>Vibrionales</taxon>
        <taxon>Vibrionaceae</taxon>
        <taxon>Vibrio</taxon>
    </lineage>
</organism>
<feature type="chain" id="PRO_5011401035" description="Secreted protein" evidence="1">
    <location>
        <begin position="30"/>
        <end position="126"/>
    </location>
</feature>
<evidence type="ECO:0008006" key="3">
    <source>
        <dbReference type="Google" id="ProtNLM"/>
    </source>
</evidence>
<protein>
    <recommendedName>
        <fullName evidence="3">Secreted protein</fullName>
    </recommendedName>
</protein>
<dbReference type="EMBL" id="CP017903">
    <property type="protein sequence ID" value="ARP21243.1"/>
    <property type="molecule type" value="Genomic_DNA"/>
</dbReference>
<feature type="signal peptide" evidence="1">
    <location>
        <begin position="1"/>
        <end position="29"/>
    </location>
</feature>
<sequence length="126" mass="13653">MLKLNRTLLTAIVCLVAMLLSSVAPVAQASAPMKTIEVRDLIVQQAALHKQLGVNDDCVESHHDESAINKAQQSHTSCSSSCMVKIPANLSQNDLLLLPYSLALIGRPLVEKVVTVITKLYRPPIV</sequence>
<gene>
    <name evidence="2" type="ORF">K05K4_45260</name>
</gene>
<dbReference type="AlphaFoldDB" id="A0A1W6TZE4"/>
<proteinExistence type="predicted"/>